<evidence type="ECO:0000313" key="1">
    <source>
        <dbReference type="EMBL" id="KAI4575731.1"/>
    </source>
</evidence>
<dbReference type="Proteomes" id="UP001057279">
    <property type="component" value="Linkage Group LG13"/>
</dbReference>
<organism evidence="1 2">
    <name type="scientific">Ovis ammon polii x Ovis aries</name>
    <dbReference type="NCBI Taxonomy" id="2918886"/>
    <lineage>
        <taxon>Eukaryota</taxon>
        <taxon>Metazoa</taxon>
        <taxon>Chordata</taxon>
        <taxon>Craniata</taxon>
        <taxon>Vertebrata</taxon>
        <taxon>Euteleostomi</taxon>
        <taxon>Mammalia</taxon>
        <taxon>Eutheria</taxon>
        <taxon>Laurasiatheria</taxon>
        <taxon>Artiodactyla</taxon>
        <taxon>Ruminantia</taxon>
        <taxon>Pecora</taxon>
        <taxon>Bovidae</taxon>
        <taxon>Caprinae</taxon>
        <taxon>Ovis</taxon>
    </lineage>
</organism>
<proteinExistence type="predicted"/>
<protein>
    <submittedName>
        <fullName evidence="1">Uncharacterized protein</fullName>
    </submittedName>
</protein>
<reference evidence="1" key="1">
    <citation type="submission" date="2022-03" db="EMBL/GenBank/DDBJ databases">
        <title>Genomic analyses of argali, domestic sheep and their hybrids provide insights into chromosomal evolution, heterosis and genetic basis of agronomic traits.</title>
        <authorList>
            <person name="Li M."/>
        </authorList>
    </citation>
    <scope>NUCLEOTIDE SEQUENCE</scope>
    <source>
        <strain evidence="1">F1 hybrid</strain>
    </source>
</reference>
<gene>
    <name evidence="1" type="ORF">MJG53_011934</name>
</gene>
<evidence type="ECO:0000313" key="2">
    <source>
        <dbReference type="Proteomes" id="UP001057279"/>
    </source>
</evidence>
<dbReference type="EMBL" id="CM043038">
    <property type="protein sequence ID" value="KAI4575731.1"/>
    <property type="molecule type" value="Genomic_DNA"/>
</dbReference>
<accession>A0ACB9UPT1</accession>
<keyword evidence="2" id="KW-1185">Reference proteome</keyword>
<name>A0ACB9UPT1_9CETA</name>
<sequence length="779" mass="87013">MFQLWKLVLLCGLLAGTSASLLDIRGNDVLRKLQSGLERGLDTFDSALETIFQNLKTELESRCSDEVVEETQETENLLEQLISRIFQVVYSLTGVRIRNVQVPDITFEASDNGADVKIPITANITVNLPLLGEIVDLALNVDIQTTVSIETDTDTETGGSRVVVGECTNNPESISLTVLHRRFGLLNSVVDFGVNLARRVVSSVVQDELCPRFLKLLESLDAECVEKLIASQSYADKNAVNKLKSALEEGLVTDDTMFESIVKESKVDFTSLEESKCSETAAAIVDKEFSKDFQVAYPCFWLRIRCIKIESITIKVLPNGFKVTIAITIKVTVTLPPWGTIIDLTLNLVLQRTVTIETGVVIIEGCTHIPARIILPSLKSPFGSLKEINNTAVTFVKEVETFVVQSMVCPRIYTIISSLDVSFIKEVIGAHSKMLKVSSLFILLCGMLALSSAQEVLSGVSSQINDVLTQELLSVGFLPSLQKVDLQESLQNVFSQPAGLLDINSDSNVVVELEDPRLLQVFLQDSVNNKEAELLVALAFSVHTKLPVLNPLIFQVRTNMKVQLHLEKDVNGIYRLTFGHCRLVPESVRIQSGSLANITNAQLDYGGIRMSFHKEWFTANILLGFDIDLRLPFNSHIIKTHERMNLSVEFWLEKDEFGRRDLVIGKCHVEPRSVHTTFLTEAIPPKVNPFLRNFRDNLEKVIPPLIESQVCPLIDEILRQLDVKLLKSLMGKPWREEEGQQKPQVDVGDSRMGRVCAPVPFQSQDRWQDPKERRSTGRS</sequence>
<comment type="caution">
    <text evidence="1">The sequence shown here is derived from an EMBL/GenBank/DDBJ whole genome shotgun (WGS) entry which is preliminary data.</text>
</comment>